<accession>A0A0Z8EP52</accession>
<evidence type="ECO:0008006" key="3">
    <source>
        <dbReference type="Google" id="ProtNLM"/>
    </source>
</evidence>
<dbReference type="EMBL" id="FIGO01000004">
    <property type="protein sequence ID" value="CYU65691.1"/>
    <property type="molecule type" value="Genomic_DNA"/>
</dbReference>
<dbReference type="RefSeq" id="WP_044669639.1">
    <property type="nucleotide sequence ID" value="NZ_CEDJ01000006.1"/>
</dbReference>
<reference evidence="1 2" key="1">
    <citation type="submission" date="2016-02" db="EMBL/GenBank/DDBJ databases">
        <authorList>
            <consortium name="Pathogen Informatics"/>
        </authorList>
    </citation>
    <scope>NUCLEOTIDE SEQUENCE [LARGE SCALE GENOMIC DNA]</scope>
    <source>
        <strain evidence="1 2">LSS48</strain>
    </source>
</reference>
<dbReference type="Proteomes" id="UP000073485">
    <property type="component" value="Unassembled WGS sequence"/>
</dbReference>
<evidence type="ECO:0000313" key="1">
    <source>
        <dbReference type="EMBL" id="CYU65691.1"/>
    </source>
</evidence>
<organism evidence="1 2">
    <name type="scientific">Streptococcus suis</name>
    <dbReference type="NCBI Taxonomy" id="1307"/>
    <lineage>
        <taxon>Bacteria</taxon>
        <taxon>Bacillati</taxon>
        <taxon>Bacillota</taxon>
        <taxon>Bacilli</taxon>
        <taxon>Lactobacillales</taxon>
        <taxon>Streptococcaceae</taxon>
        <taxon>Streptococcus</taxon>
    </lineage>
</organism>
<dbReference type="AlphaFoldDB" id="A0A0Z8EP52"/>
<evidence type="ECO:0000313" key="2">
    <source>
        <dbReference type="Proteomes" id="UP000073485"/>
    </source>
</evidence>
<name>A0A0Z8EP52_STRSU</name>
<gene>
    <name evidence="1" type="ORF">ERS132410_00755</name>
</gene>
<protein>
    <recommendedName>
        <fullName evidence="3">Phage protein</fullName>
    </recommendedName>
</protein>
<sequence>MTQTTDNTLLNLEETTQPFDLATALQYMKENGEFIRCKNATNDFYMYRDVQRRPGIVKGRRQFVEVETVWAFNQWGGTTTTINVADLFNEEFYIMQFDENGNPDWTDPTAGAEA</sequence>
<proteinExistence type="predicted"/>